<dbReference type="SMART" id="SM01068">
    <property type="entry name" value="CBM_X"/>
    <property type="match status" value="1"/>
</dbReference>
<feature type="domain" description="Glycosyl hydrolase 94 supersandwich" evidence="3">
    <location>
        <begin position="83"/>
        <end position="351"/>
    </location>
</feature>
<dbReference type="InterPro" id="IPR033432">
    <property type="entry name" value="GH94_catalytic"/>
</dbReference>
<evidence type="ECO:0000256" key="1">
    <source>
        <dbReference type="ARBA" id="ARBA00022676"/>
    </source>
</evidence>
<dbReference type="Gene3D" id="2.70.98.40">
    <property type="entry name" value="Glycoside hydrolase, family 65, N-terminal domain"/>
    <property type="match status" value="1"/>
</dbReference>
<dbReference type="Proteomes" id="UP001073227">
    <property type="component" value="Unassembled WGS sequence"/>
</dbReference>
<feature type="domain" description="Glycosyl hydrolase 94 catalytic" evidence="4">
    <location>
        <begin position="366"/>
        <end position="788"/>
    </location>
</feature>
<evidence type="ECO:0008006" key="7">
    <source>
        <dbReference type="Google" id="ProtNLM"/>
    </source>
</evidence>
<dbReference type="InterPro" id="IPR037018">
    <property type="entry name" value="GH65_N"/>
</dbReference>
<evidence type="ECO:0000256" key="2">
    <source>
        <dbReference type="ARBA" id="ARBA00022679"/>
    </source>
</evidence>
<evidence type="ECO:0000259" key="4">
    <source>
        <dbReference type="Pfam" id="PF17167"/>
    </source>
</evidence>
<dbReference type="InterPro" id="IPR011013">
    <property type="entry name" value="Gal_mutarotase_sf_dom"/>
</dbReference>
<evidence type="ECO:0000313" key="6">
    <source>
        <dbReference type="Proteomes" id="UP001073227"/>
    </source>
</evidence>
<dbReference type="Gene3D" id="1.50.10.10">
    <property type="match status" value="1"/>
</dbReference>
<dbReference type="InterPro" id="IPR008928">
    <property type="entry name" value="6-hairpin_glycosidase_sf"/>
</dbReference>
<organism evidence="5 6">
    <name type="scientific">Hoeflea algicola</name>
    <dbReference type="NCBI Taxonomy" id="2983763"/>
    <lineage>
        <taxon>Bacteria</taxon>
        <taxon>Pseudomonadati</taxon>
        <taxon>Pseudomonadota</taxon>
        <taxon>Alphaproteobacteria</taxon>
        <taxon>Hyphomicrobiales</taxon>
        <taxon>Rhizobiaceae</taxon>
        <taxon>Hoeflea</taxon>
    </lineage>
</organism>
<reference evidence="5" key="1">
    <citation type="submission" date="2022-10" db="EMBL/GenBank/DDBJ databases">
        <title>Hoeflea sp. G2-23, isolated from marine algae.</title>
        <authorList>
            <person name="Kristyanto S."/>
            <person name="Kim J.M."/>
            <person name="Jeon C.O."/>
        </authorList>
    </citation>
    <scope>NUCLEOTIDE SEQUENCE</scope>
    <source>
        <strain evidence="5">G2-23</strain>
    </source>
</reference>
<dbReference type="InterPro" id="IPR012341">
    <property type="entry name" value="6hp_glycosidase-like_sf"/>
</dbReference>
<dbReference type="EMBL" id="JAOVZR010000003">
    <property type="protein sequence ID" value="MCY0150644.1"/>
    <property type="molecule type" value="Genomic_DNA"/>
</dbReference>
<comment type="caution">
    <text evidence="5">The sequence shown here is derived from an EMBL/GenBank/DDBJ whole genome shotgun (WGS) entry which is preliminary data.</text>
</comment>
<keyword evidence="2" id="KW-0808">Transferase</keyword>
<dbReference type="InterPro" id="IPR037824">
    <property type="entry name" value="GH94N_2_NdvB"/>
</dbReference>
<dbReference type="Gene3D" id="2.60.420.10">
    <property type="entry name" value="Maltose phosphorylase, domain 3"/>
    <property type="match status" value="1"/>
</dbReference>
<evidence type="ECO:0000313" key="5">
    <source>
        <dbReference type="EMBL" id="MCY0150644.1"/>
    </source>
</evidence>
<protein>
    <recommendedName>
        <fullName evidence="7">Glycosyl transferase</fullName>
    </recommendedName>
</protein>
<name>A0ABT3ZFS1_9HYPH</name>
<dbReference type="CDD" id="cd11756">
    <property type="entry name" value="GH94N_ChvB_NdvB_1_like"/>
    <property type="match status" value="1"/>
</dbReference>
<proteinExistence type="predicted"/>
<dbReference type="SUPFAM" id="SSF74650">
    <property type="entry name" value="Galactose mutarotase-like"/>
    <property type="match status" value="1"/>
</dbReference>
<sequence>MPHSSDQMSGAARRGLEAAAHVVLTDDPLMLTERLDRVLETRRPPPRFEPAFPVAFEQAQDLPRPEGLVFDNGYGGFDPATGEYVIHLNPGMRTPAPWCNVLANDGFGTIVSEAGLGFSWAVNSGEHRLTPWSNDPVADEANEVLYLRDEASADIWTTTPAPLGHDTACQVRHGFGYTRWTRNSLELEQECTVLVPLNAPVKLVRIRLRNVSDQVRRITVTYYAEWLLGALASVAKAHIVCSYDPQRKAILARNPWNPEFAGRMAFLTASSEPHSVTGLRRDFLGPEGDLSAPDALRRWDLGGRFEPCGDACAAYQVHLDIAPQGGSDVVFVLGEADDDAAAGTLIRAWREAGAFDAALSDVQAAWRTRSAAVRVRTPDAALDLMVNHWLPYQNLSCRVLARAGFYQAGGAFGFRDQLQDMLALPHSDPELVRAHILRAARHQFEAGDALHWWHPPEGRGVKTRCSDDYLWLAYVTARYVRATGDRAILAEEIPFLAAPDLRDDEHDRYAGFDTGETASLIEHCARALDRMMSTGPHGLPLIGAGDWNDGMDRIGAGGKGESVWLAWFQIATVRLFAPLAAGPDLAGRAERWQAHAEAVAEAVEKHGWDGEWYLRAFDDAGLPWGSHTNDECRIDLIAQAWSVLSGEPVGDHATRALEAAHAQLLDPSDRLIRLLDPPFHATERDPGYIRAYPPGIRENGSQYTHAAAWLGHAFAATGDGDRAWEVFDIINPIRRSASAAEADLYKREPYVLAGDVSATGLHHRQGGWSWYTGAAGWTWQLAVTGILGVDLQGTAVLLNPSLPKAWGGAEVRLESPRGALSITIRDPGHLGSGAVSVNVNGVQSADGLVRFPGAGKTLDVVVDLGE</sequence>
<dbReference type="Pfam" id="PF17167">
    <property type="entry name" value="Glyco_hydro_94"/>
    <property type="match status" value="1"/>
</dbReference>
<accession>A0ABT3ZFS1</accession>
<dbReference type="InterPro" id="IPR010383">
    <property type="entry name" value="Glyco_hydrolase_94_b-supersand"/>
</dbReference>
<evidence type="ECO:0000259" key="3">
    <source>
        <dbReference type="Pfam" id="PF06165"/>
    </source>
</evidence>
<gene>
    <name evidence="5" type="ORF">OEG84_23815</name>
</gene>
<dbReference type="InterPro" id="IPR052047">
    <property type="entry name" value="GH94_Enzymes"/>
</dbReference>
<dbReference type="PANTHER" id="PTHR37469">
    <property type="entry name" value="CELLOBIONIC ACID PHOSPHORYLASE-RELATED"/>
    <property type="match status" value="1"/>
</dbReference>
<keyword evidence="1" id="KW-0328">Glycosyltransferase</keyword>
<dbReference type="Pfam" id="PF06165">
    <property type="entry name" value="GH94_b-supersand"/>
    <property type="match status" value="1"/>
</dbReference>
<dbReference type="SUPFAM" id="SSF48208">
    <property type="entry name" value="Six-hairpin glycosidases"/>
    <property type="match status" value="1"/>
</dbReference>
<dbReference type="PANTHER" id="PTHR37469:SF2">
    <property type="entry name" value="CELLOBIONIC ACID PHOSPHORYLASE"/>
    <property type="match status" value="1"/>
</dbReference>
<keyword evidence="6" id="KW-1185">Reference proteome</keyword>